<comment type="caution">
    <text evidence="4">The sequence shown here is derived from an EMBL/GenBank/DDBJ whole genome shotgun (WGS) entry which is preliminary data.</text>
</comment>
<dbReference type="Proteomes" id="UP000469452">
    <property type="component" value="Unassembled WGS sequence"/>
</dbReference>
<evidence type="ECO:0000313" key="5">
    <source>
        <dbReference type="Proteomes" id="UP000469452"/>
    </source>
</evidence>
<reference evidence="4 5" key="1">
    <citation type="submission" date="2019-06" db="EMBL/GenBank/DDBJ databases">
        <title>Genomics analysis of Aphanomyces spp. identifies a new class of oomycete effector associated with host adaptation.</title>
        <authorList>
            <person name="Gaulin E."/>
        </authorList>
    </citation>
    <scope>NUCLEOTIDE SEQUENCE [LARGE SCALE GENOMIC DNA]</scope>
    <source>
        <strain evidence="4 5">E</strain>
    </source>
</reference>
<protein>
    <recommendedName>
        <fullName evidence="3">DDE Tnp4 domain-containing protein</fullName>
    </recommendedName>
</protein>
<accession>A0A6A4Z1S1</accession>
<dbReference type="PANTHER" id="PTHR34615">
    <property type="entry name" value="PX DOMAIN-CONTAINING PROTEIN"/>
    <property type="match status" value="1"/>
</dbReference>
<dbReference type="EMBL" id="VJMI01020002">
    <property type="protein sequence ID" value="KAF0705812.1"/>
    <property type="molecule type" value="Genomic_DNA"/>
</dbReference>
<proteinExistence type="predicted"/>
<organism evidence="4 5">
    <name type="scientific">Aphanomyces astaci</name>
    <name type="common">Crayfish plague agent</name>
    <dbReference type="NCBI Taxonomy" id="112090"/>
    <lineage>
        <taxon>Eukaryota</taxon>
        <taxon>Sar</taxon>
        <taxon>Stramenopiles</taxon>
        <taxon>Oomycota</taxon>
        <taxon>Saprolegniomycetes</taxon>
        <taxon>Saprolegniales</taxon>
        <taxon>Verrucalvaceae</taxon>
        <taxon>Aphanomyces</taxon>
    </lineage>
</organism>
<dbReference type="InterPro" id="IPR027806">
    <property type="entry name" value="HARBI1_dom"/>
</dbReference>
<evidence type="ECO:0000256" key="1">
    <source>
        <dbReference type="ARBA" id="ARBA00001968"/>
    </source>
</evidence>
<evidence type="ECO:0000313" key="4">
    <source>
        <dbReference type="EMBL" id="KAF0705812.1"/>
    </source>
</evidence>
<feature type="domain" description="DDE Tnp4" evidence="3">
    <location>
        <begin position="169"/>
        <end position="330"/>
    </location>
</feature>
<dbReference type="Pfam" id="PF13359">
    <property type="entry name" value="DDE_Tnp_4"/>
    <property type="match status" value="1"/>
</dbReference>
<keyword evidence="2" id="KW-0479">Metal-binding</keyword>
<dbReference type="PANTHER" id="PTHR34615:SF1">
    <property type="entry name" value="PX DOMAIN-CONTAINING PROTEIN"/>
    <property type="match status" value="1"/>
</dbReference>
<dbReference type="VEuPathDB" id="FungiDB:H257_18150"/>
<evidence type="ECO:0000259" key="3">
    <source>
        <dbReference type="Pfam" id="PF13359"/>
    </source>
</evidence>
<comment type="cofactor">
    <cofactor evidence="1">
        <name>a divalent metal cation</name>
        <dbReference type="ChEBI" id="CHEBI:60240"/>
    </cofactor>
</comment>
<name>A0A6A4Z1S1_APHAT</name>
<evidence type="ECO:0000256" key="2">
    <source>
        <dbReference type="ARBA" id="ARBA00022723"/>
    </source>
</evidence>
<sequence length="364" mass="41432">MVLTHNDLALVFTLAKTKRQRRFVAALAFSLVVERPLIPDIRFNIDLMSDANAVLEFRFDVGGVQRVAFLLGLPAVVITPNRNRVVRDEAMCIVLSRLAFPTRFFDMSKTFGRSRSVLCDVFLHVLNEIYSRWNKLLYFNYKLVSRNIDDYCAAIARKGSPSQNVFGFIDGTKVQVCRISATMDGNNMQKEVYSGHKRVHCLNYQAVTAPDGICVHFFGPAEGRRHDTTMLRYSGLLDYLEAHSGLFWRKCIYGDPAYGVSKFLLSGYKGNGLSNAQRDFNKWMSRVRQSVEWNFKVMKTLWAFITFKGLSKIRLSPVAKVVCVAMLLTNCHCCYFGGNQISKFFKLDPPSLEAYLDTLDIIDV</sequence>
<dbReference type="GO" id="GO:0046872">
    <property type="term" value="F:metal ion binding"/>
    <property type="evidence" value="ECO:0007669"/>
    <property type="project" value="UniProtKB-KW"/>
</dbReference>
<gene>
    <name evidence="4" type="ORF">AaE_014369</name>
</gene>
<dbReference type="AlphaFoldDB" id="A0A6A4Z1S1"/>